<organism evidence="1 2">
    <name type="scientific">Hafnia alvei</name>
    <dbReference type="NCBI Taxonomy" id="569"/>
    <lineage>
        <taxon>Bacteria</taxon>
        <taxon>Pseudomonadati</taxon>
        <taxon>Pseudomonadota</taxon>
        <taxon>Gammaproteobacteria</taxon>
        <taxon>Enterobacterales</taxon>
        <taxon>Hafniaceae</taxon>
        <taxon>Hafnia</taxon>
    </lineage>
</organism>
<dbReference type="Proteomes" id="UP000094844">
    <property type="component" value="Unassembled WGS sequence"/>
</dbReference>
<sequence>MKAVIVKKVRMQTSPQFVLIVKRGNFYCLHVIGIAVDLDAGDELSSDAERRGVWRMSRTGELYQGNFIPNFSLSEAEEALCQLVNS</sequence>
<dbReference type="EMBL" id="FMIQ01000011">
    <property type="protein sequence ID" value="SCM51426.1"/>
    <property type="molecule type" value="Genomic_DNA"/>
</dbReference>
<evidence type="ECO:0000313" key="1">
    <source>
        <dbReference type="EMBL" id="SCM51426.1"/>
    </source>
</evidence>
<evidence type="ECO:0000313" key="2">
    <source>
        <dbReference type="Proteomes" id="UP000094844"/>
    </source>
</evidence>
<protein>
    <submittedName>
        <fullName evidence="1">Uncharacterized protein</fullName>
    </submittedName>
</protein>
<accession>A0A1C6YX38</accession>
<proteinExistence type="predicted"/>
<dbReference type="AlphaFoldDB" id="A0A1C6YX38"/>
<name>A0A1C6YX38_HAFAL</name>
<dbReference type="RefSeq" id="WP_072307713.1">
    <property type="nucleotide sequence ID" value="NZ_FMIQ01000011.1"/>
</dbReference>
<gene>
    <name evidence="1" type="ORF">BN1044_00888</name>
</gene>
<reference evidence="1 2" key="1">
    <citation type="submission" date="2016-09" db="EMBL/GenBank/DDBJ databases">
        <authorList>
            <person name="Capua I."/>
            <person name="De Benedictis P."/>
            <person name="Joannis T."/>
            <person name="Lombin L.H."/>
            <person name="Cattoli G."/>
        </authorList>
    </citation>
    <scope>NUCLEOTIDE SEQUENCE [LARGE SCALE GENOMIC DNA]</scope>
    <source>
        <strain evidence="1 2">GB001</strain>
    </source>
</reference>